<dbReference type="Gene3D" id="3.40.50.720">
    <property type="entry name" value="NAD(P)-binding Rossmann-like Domain"/>
    <property type="match status" value="1"/>
</dbReference>
<evidence type="ECO:0000313" key="2">
    <source>
        <dbReference type="Proteomes" id="UP000309128"/>
    </source>
</evidence>
<name>A0A5S4FWX2_9ACTN</name>
<evidence type="ECO:0000313" key="1">
    <source>
        <dbReference type="EMBL" id="TMR24784.1"/>
    </source>
</evidence>
<organism evidence="1 2">
    <name type="scientific">Nonomuraea turkmeniaca</name>
    <dbReference type="NCBI Taxonomy" id="103838"/>
    <lineage>
        <taxon>Bacteria</taxon>
        <taxon>Bacillati</taxon>
        <taxon>Actinomycetota</taxon>
        <taxon>Actinomycetes</taxon>
        <taxon>Streptosporangiales</taxon>
        <taxon>Streptosporangiaceae</taxon>
        <taxon>Nonomuraea</taxon>
    </lineage>
</organism>
<dbReference type="PANTHER" id="PTHR43781:SF1">
    <property type="entry name" value="SACCHAROPINE DEHYDROGENASE"/>
    <property type="match status" value="1"/>
</dbReference>
<dbReference type="PANTHER" id="PTHR43781">
    <property type="entry name" value="SACCHAROPINE DEHYDROGENASE"/>
    <property type="match status" value="1"/>
</dbReference>
<dbReference type="Proteomes" id="UP000309128">
    <property type="component" value="Unassembled WGS sequence"/>
</dbReference>
<accession>A0A5S4FWX2</accession>
<reference evidence="1 2" key="1">
    <citation type="submission" date="2019-05" db="EMBL/GenBank/DDBJ databases">
        <title>Draft genome sequence of Nonomuraea turkmeniaca DSM 43926.</title>
        <authorList>
            <person name="Saricaoglu S."/>
            <person name="Isik K."/>
        </authorList>
    </citation>
    <scope>NUCLEOTIDE SEQUENCE [LARGE SCALE GENOMIC DNA]</scope>
    <source>
        <strain evidence="1 2">DSM 43926</strain>
    </source>
</reference>
<comment type="caution">
    <text evidence="1">The sequence shown here is derived from an EMBL/GenBank/DDBJ whole genome shotgun (WGS) entry which is preliminary data.</text>
</comment>
<gene>
    <name evidence="1" type="ORF">ETD86_03340</name>
</gene>
<dbReference type="SUPFAM" id="SSF51735">
    <property type="entry name" value="NAD(P)-binding Rossmann-fold domains"/>
    <property type="match status" value="1"/>
</dbReference>
<keyword evidence="2" id="KW-1185">Reference proteome</keyword>
<protein>
    <recommendedName>
        <fullName evidence="3">Saccharopine dehydrogenase</fullName>
    </recommendedName>
</protein>
<dbReference type="EMBL" id="VCKY01000007">
    <property type="protein sequence ID" value="TMR24784.1"/>
    <property type="molecule type" value="Genomic_DNA"/>
</dbReference>
<sequence length="386" mass="40403">MSEPLVGVIGATGTAGRAAVAALTDLTLWDAAGPPPRLRLGSRKREAADRLAGQAGHGAQAAQVDITDEASLRSFSQGCDVVLTCAGPSFVFGDRVARAVLSAGADFADVSGYDPVHARLSALDPPAFGRTAVLSAGIYPGLSTLLPRWLARQGFDKPTALTVHLGGLEAAPEGSAADLVLSLRDGAVWGSSGSGMAAWRDGRRADHVLRAVPDTELPFYPDRVSLQPFLSREAERLATDLGLVTLDWYNVFAGSQTRMAFTRMRTGQPATETELAEATQAVMRASMLDLSGREPYYLMVYRMDGLAGGVPVTRTAVLRTRDTYQVTGMVGALAVRTLLAGTLPPGAHYAGDALDPETAVAAARRLPAVGTLEVIEAGADFEAGTL</sequence>
<dbReference type="InterPro" id="IPR036291">
    <property type="entry name" value="NAD(P)-bd_dom_sf"/>
</dbReference>
<dbReference type="AlphaFoldDB" id="A0A5S4FWX2"/>
<dbReference type="RefSeq" id="WP_138664589.1">
    <property type="nucleotide sequence ID" value="NZ_VCKY01000007.1"/>
</dbReference>
<evidence type="ECO:0008006" key="3">
    <source>
        <dbReference type="Google" id="ProtNLM"/>
    </source>
</evidence>
<proteinExistence type="predicted"/>
<dbReference type="OrthoDB" id="4414717at2"/>